<organism evidence="1 2">
    <name type="scientific">Panicum virgatum</name>
    <name type="common">Blackwell switchgrass</name>
    <dbReference type="NCBI Taxonomy" id="38727"/>
    <lineage>
        <taxon>Eukaryota</taxon>
        <taxon>Viridiplantae</taxon>
        <taxon>Streptophyta</taxon>
        <taxon>Embryophyta</taxon>
        <taxon>Tracheophyta</taxon>
        <taxon>Spermatophyta</taxon>
        <taxon>Magnoliopsida</taxon>
        <taxon>Liliopsida</taxon>
        <taxon>Poales</taxon>
        <taxon>Poaceae</taxon>
        <taxon>PACMAD clade</taxon>
        <taxon>Panicoideae</taxon>
        <taxon>Panicodae</taxon>
        <taxon>Paniceae</taxon>
        <taxon>Panicinae</taxon>
        <taxon>Panicum</taxon>
        <taxon>Panicum sect. Hiantes</taxon>
    </lineage>
</organism>
<dbReference type="Proteomes" id="UP000823388">
    <property type="component" value="Chromosome 5N"/>
</dbReference>
<comment type="caution">
    <text evidence="1">The sequence shown here is derived from an EMBL/GenBank/DDBJ whole genome shotgun (WGS) entry which is preliminary data.</text>
</comment>
<name>A0A8T0RY50_PANVG</name>
<reference evidence="1" key="1">
    <citation type="submission" date="2020-05" db="EMBL/GenBank/DDBJ databases">
        <title>WGS assembly of Panicum virgatum.</title>
        <authorList>
            <person name="Lovell J.T."/>
            <person name="Jenkins J."/>
            <person name="Shu S."/>
            <person name="Juenger T.E."/>
            <person name="Schmutz J."/>
        </authorList>
    </citation>
    <scope>NUCLEOTIDE SEQUENCE</scope>
    <source>
        <strain evidence="1">AP13</strain>
    </source>
</reference>
<protein>
    <submittedName>
        <fullName evidence="1">Uncharacterized protein</fullName>
    </submittedName>
</protein>
<evidence type="ECO:0000313" key="2">
    <source>
        <dbReference type="Proteomes" id="UP000823388"/>
    </source>
</evidence>
<sequence>MASKYIQWPRIRVDPEWSAQWFYHRIHTPDLVKFDAKPPVYVWEWFMTCPIEGGFQTSELLERIGILRGKRVTAASVMKNWKQRGIQALQKRKSFGFQYEGAQDDSRISTETIDAATTLKIVQKIFPDQSSVPYVPSVYRASNPPPQTNVRIFKSDPPAPGSGNIKGQGHFHRPVHMVFQEPIVEEASNNSSSSNANESSDNIWMPSPNRWYSTLALTMI</sequence>
<dbReference type="AlphaFoldDB" id="A0A8T0RY50"/>
<gene>
    <name evidence="1" type="ORF">PVAP13_5NG386762</name>
</gene>
<proteinExistence type="predicted"/>
<accession>A0A8T0RY50</accession>
<evidence type="ECO:0000313" key="1">
    <source>
        <dbReference type="EMBL" id="KAG2589443.1"/>
    </source>
</evidence>
<keyword evidence="2" id="KW-1185">Reference proteome</keyword>
<dbReference type="EMBL" id="CM029046">
    <property type="protein sequence ID" value="KAG2589443.1"/>
    <property type="molecule type" value="Genomic_DNA"/>
</dbReference>